<organism evidence="4 5">
    <name type="scientific">Halarchaeum grantii</name>
    <dbReference type="NCBI Taxonomy" id="1193105"/>
    <lineage>
        <taxon>Archaea</taxon>
        <taxon>Methanobacteriati</taxon>
        <taxon>Methanobacteriota</taxon>
        <taxon>Stenosarchaea group</taxon>
        <taxon>Halobacteria</taxon>
        <taxon>Halobacteriales</taxon>
        <taxon>Halobacteriaceae</taxon>
    </lineage>
</organism>
<sequence length="505" mass="57739">MATTTPTDDERTAYQVAALPTEYGEIRINQLFTRGFNRYIVDGEDQPQDLLDDLERFGTAAFKDDVRDTAAREPFVDEPGTLAVLATLSAICIKAHPKFEDVPPRKVQPLYDVRELYVNNLGSLMRDYSDGALQQDIAEVLYAKDPGEDGPHPGRVCTGIKEMPEFDGGLYLEIPMAAASRKCLVRDDQRPSDEGETAEIRTRVKDNNLYVPAGDFDEKYSEYARDAFKTLLREQEGGLSEDQQTWLVANESAITERIDRFLEGGNHDRIWRDWDRGERLVRVLREAVTHAADDTATVGAFHSAQALYDALAAYDPEAAWKQSIQNRVSSPRSLGNLLVSQQDHRRLTVKHDRETNQYRIDASSRGAHPITVESIEDLFELPCMANMAERLQEKKPVRKDLYNFVRMVMWLPQYQESSLDEIVADLKDVFSRWPWYDEQETEYQIRYEFSNTINGDTPLPMNCDNDDLQRYCIGQDQCDYSIWGSVPFPDEMYDQLDGLDSASEF</sequence>
<protein>
    <submittedName>
        <fullName evidence="4">Uncharacterized protein</fullName>
    </submittedName>
</protein>
<dbReference type="Proteomes" id="UP000628840">
    <property type="component" value="Unassembled WGS sequence"/>
</dbReference>
<dbReference type="AlphaFoldDB" id="A0A830F5K6"/>
<evidence type="ECO:0000259" key="3">
    <source>
        <dbReference type="Pfam" id="PF26463"/>
    </source>
</evidence>
<dbReference type="EMBL" id="BMPF01000004">
    <property type="protein sequence ID" value="GGL40695.1"/>
    <property type="molecule type" value="Genomic_DNA"/>
</dbReference>
<dbReference type="Pfam" id="PF26463">
    <property type="entry name" value="DUF8140"/>
    <property type="match status" value="1"/>
</dbReference>
<accession>A0A830F5K6</accession>
<dbReference type="InterPro" id="IPR058453">
    <property type="entry name" value="Primase-assoc_N"/>
</dbReference>
<evidence type="ECO:0000259" key="1">
    <source>
        <dbReference type="Pfam" id="PF26416"/>
    </source>
</evidence>
<evidence type="ECO:0000313" key="5">
    <source>
        <dbReference type="Proteomes" id="UP000628840"/>
    </source>
</evidence>
<keyword evidence="5" id="KW-1185">Reference proteome</keyword>
<feature type="domain" description="Primase-associated C-terminal" evidence="1">
    <location>
        <begin position="384"/>
        <end position="502"/>
    </location>
</feature>
<dbReference type="InterPro" id="IPR058990">
    <property type="entry name" value="WH_Primase-assoc"/>
</dbReference>
<proteinExistence type="predicted"/>
<feature type="domain" description="Primase-associated winged helix" evidence="2">
    <location>
        <begin position="277"/>
        <end position="361"/>
    </location>
</feature>
<dbReference type="NCBIfam" id="NF038197">
    <property type="entry name" value="prim_adj_arch"/>
    <property type="match status" value="1"/>
</dbReference>
<comment type="caution">
    <text evidence="4">The sequence shown here is derived from an EMBL/GenBank/DDBJ whole genome shotgun (WGS) entry which is preliminary data.</text>
</comment>
<evidence type="ECO:0000259" key="2">
    <source>
        <dbReference type="Pfam" id="PF26462"/>
    </source>
</evidence>
<reference evidence="4 5" key="1">
    <citation type="journal article" date="2019" name="Int. J. Syst. Evol. Microbiol.">
        <title>The Global Catalogue of Microorganisms (GCM) 10K type strain sequencing project: providing services to taxonomists for standard genome sequencing and annotation.</title>
        <authorList>
            <consortium name="The Broad Institute Genomics Platform"/>
            <consortium name="The Broad Institute Genome Sequencing Center for Infectious Disease"/>
            <person name="Wu L."/>
            <person name="Ma J."/>
        </authorList>
    </citation>
    <scope>NUCLEOTIDE SEQUENCE [LARGE SCALE GENOMIC DNA]</scope>
    <source>
        <strain evidence="4 5">JCM 19585</strain>
    </source>
</reference>
<dbReference type="InterPro" id="IPR058989">
    <property type="entry name" value="Primase-assoc"/>
</dbReference>
<evidence type="ECO:0000313" key="4">
    <source>
        <dbReference type="EMBL" id="GGL40695.1"/>
    </source>
</evidence>
<dbReference type="OrthoDB" id="186022at2157"/>
<dbReference type="Pfam" id="PF26462">
    <property type="entry name" value="WH_Halo_primase"/>
    <property type="match status" value="1"/>
</dbReference>
<feature type="domain" description="Primase-associated N-terminal" evidence="3">
    <location>
        <begin position="12"/>
        <end position="263"/>
    </location>
</feature>
<name>A0A830F5K6_9EURY</name>
<dbReference type="RefSeq" id="WP_188884088.1">
    <property type="nucleotide sequence ID" value="NZ_BMPF01000004.1"/>
</dbReference>
<dbReference type="Pfam" id="PF26416">
    <property type="entry name" value="DUF8111"/>
    <property type="match status" value="1"/>
</dbReference>
<gene>
    <name evidence="4" type="ORF">GCM10009037_25560</name>
</gene>
<dbReference type="InterPro" id="IPR058424">
    <property type="entry name" value="Primase-assoc_C"/>
</dbReference>